<dbReference type="RefSeq" id="WP_203828831.1">
    <property type="nucleotide sequence ID" value="NZ_BAAATY010000035.1"/>
</dbReference>
<keyword evidence="6" id="KW-1185">Reference proteome</keyword>
<dbReference type="SUPFAM" id="SSF53686">
    <property type="entry name" value="Tryptophan synthase beta subunit-like PLP-dependent enzymes"/>
    <property type="match status" value="1"/>
</dbReference>
<feature type="domain" description="Tryptophan synthase beta chain-like PALP" evidence="4">
    <location>
        <begin position="4"/>
        <end position="298"/>
    </location>
</feature>
<dbReference type="EMBL" id="BOMS01000111">
    <property type="protein sequence ID" value="GIE70844.1"/>
    <property type="molecule type" value="Genomic_DNA"/>
</dbReference>
<name>A0ABQ4BJJ8_9ACTN</name>
<keyword evidence="2" id="KW-0663">Pyridoxal phosphate</keyword>
<dbReference type="PANTHER" id="PTHR10314">
    <property type="entry name" value="CYSTATHIONINE BETA-SYNTHASE"/>
    <property type="match status" value="1"/>
</dbReference>
<proteinExistence type="predicted"/>
<reference evidence="5 6" key="1">
    <citation type="submission" date="2021-01" db="EMBL/GenBank/DDBJ databases">
        <title>Whole genome shotgun sequence of Actinoplanes palleronii NBRC 14916.</title>
        <authorList>
            <person name="Komaki H."/>
            <person name="Tamura T."/>
        </authorList>
    </citation>
    <scope>NUCLEOTIDE SEQUENCE [LARGE SCALE GENOMIC DNA]</scope>
    <source>
        <strain evidence="5 6">NBRC 14916</strain>
    </source>
</reference>
<comment type="cofactor">
    <cofactor evidence="1">
        <name>pyridoxal 5'-phosphate</name>
        <dbReference type="ChEBI" id="CHEBI:597326"/>
    </cofactor>
</comment>
<evidence type="ECO:0000256" key="1">
    <source>
        <dbReference type="ARBA" id="ARBA00001933"/>
    </source>
</evidence>
<comment type="caution">
    <text evidence="5">The sequence shown here is derived from an EMBL/GenBank/DDBJ whole genome shotgun (WGS) entry which is preliminary data.</text>
</comment>
<dbReference type="Pfam" id="PF00291">
    <property type="entry name" value="PALP"/>
    <property type="match status" value="1"/>
</dbReference>
<gene>
    <name evidence="5" type="ORF">Apa02nite_069520</name>
</gene>
<dbReference type="InterPro" id="IPR036052">
    <property type="entry name" value="TrpB-like_PALP_sf"/>
</dbReference>
<dbReference type="Gene3D" id="3.40.50.1100">
    <property type="match status" value="2"/>
</dbReference>
<evidence type="ECO:0000313" key="5">
    <source>
        <dbReference type="EMBL" id="GIE70844.1"/>
    </source>
</evidence>
<protein>
    <submittedName>
        <fullName evidence="5">Cystathionine beta-synthase</fullName>
    </submittedName>
</protein>
<dbReference type="PROSITE" id="PS00901">
    <property type="entry name" value="CYS_SYNTHASE"/>
    <property type="match status" value="1"/>
</dbReference>
<dbReference type="InterPro" id="IPR001926">
    <property type="entry name" value="TrpB-like_PALP"/>
</dbReference>
<feature type="compositionally biased region" description="Low complexity" evidence="3">
    <location>
        <begin position="328"/>
        <end position="347"/>
    </location>
</feature>
<feature type="region of interest" description="Disordered" evidence="3">
    <location>
        <begin position="327"/>
        <end position="347"/>
    </location>
</feature>
<dbReference type="InterPro" id="IPR046342">
    <property type="entry name" value="CBS_dom_sf"/>
</dbReference>
<dbReference type="SUPFAM" id="SSF54631">
    <property type="entry name" value="CBS-domain pair"/>
    <property type="match status" value="1"/>
</dbReference>
<dbReference type="CDD" id="cd01561">
    <property type="entry name" value="CBS_like"/>
    <property type="match status" value="1"/>
</dbReference>
<dbReference type="Proteomes" id="UP000624709">
    <property type="component" value="Unassembled WGS sequence"/>
</dbReference>
<evidence type="ECO:0000259" key="4">
    <source>
        <dbReference type="Pfam" id="PF00291"/>
    </source>
</evidence>
<evidence type="ECO:0000256" key="3">
    <source>
        <dbReference type="SAM" id="MobiDB-lite"/>
    </source>
</evidence>
<dbReference type="InterPro" id="IPR001216">
    <property type="entry name" value="P-phosphate_BS"/>
</dbReference>
<sequence>MSVLDAIGDTPLIRLTRITAGIAAEVHLKAEFLNPGGSVKDRAALAMVEAAEESGELRPGGVIVEGTSGNTGIGLAMIAAQRGYRALVVVPDKSSAEKVATLRAYGAEVVITVGGVPREDPRHVSQVAARLAAETPGGWLAGQYDNPANPGAHRATTGPEIWRQTGRRVTHFVAGVGTGGTISGTGAFLRSAGPVTIVGADPENSVYGGGDGSPYYVESIGHYVHPATADDVWPESYHPHVVDRIERVGDRESIAMTRRLAREEGVLVGASTGTAVVAALRVARELGPDGLVVVLAPDSGRAYLSKYFDDGWLRRSGFPVPAARDSLAAASPGSGAHAAPGSAASPGPLVGDSPITAAVLLPVTARVRDLPAAARVPARPAGQVTGQPVASVALVVLPRGNRPLTDPAPGDVVGAVPLDALIHADPGALLTDFAQPPLPTVGIGESSAEALERTPAAATWVAVLTDGRITGVITRGALAGTSSRDAAAAVH</sequence>
<organism evidence="5 6">
    <name type="scientific">Actinoplanes palleronii</name>
    <dbReference type="NCBI Taxonomy" id="113570"/>
    <lineage>
        <taxon>Bacteria</taxon>
        <taxon>Bacillati</taxon>
        <taxon>Actinomycetota</taxon>
        <taxon>Actinomycetes</taxon>
        <taxon>Micromonosporales</taxon>
        <taxon>Micromonosporaceae</taxon>
        <taxon>Actinoplanes</taxon>
    </lineage>
</organism>
<accession>A0ABQ4BJJ8</accession>
<evidence type="ECO:0000313" key="6">
    <source>
        <dbReference type="Proteomes" id="UP000624709"/>
    </source>
</evidence>
<dbReference type="InterPro" id="IPR050214">
    <property type="entry name" value="Cys_Synth/Cystath_Beta-Synth"/>
</dbReference>
<evidence type="ECO:0000256" key="2">
    <source>
        <dbReference type="ARBA" id="ARBA00022898"/>
    </source>
</evidence>